<dbReference type="EMBL" id="CAJOBH010006214">
    <property type="protein sequence ID" value="CAF4048607.1"/>
    <property type="molecule type" value="Genomic_DNA"/>
</dbReference>
<gene>
    <name evidence="2" type="ORF">BYL167_LOCUS16302</name>
    <name evidence="1" type="ORF">MBJ925_LOCUS26580</name>
</gene>
<evidence type="ECO:0000313" key="3">
    <source>
        <dbReference type="Proteomes" id="UP000663824"/>
    </source>
</evidence>
<protein>
    <submittedName>
        <fullName evidence="1">Uncharacterized protein</fullName>
    </submittedName>
</protein>
<organism evidence="1 3">
    <name type="scientific">Rotaria magnacalcarata</name>
    <dbReference type="NCBI Taxonomy" id="392030"/>
    <lineage>
        <taxon>Eukaryota</taxon>
        <taxon>Metazoa</taxon>
        <taxon>Spiralia</taxon>
        <taxon>Gnathifera</taxon>
        <taxon>Rotifera</taxon>
        <taxon>Eurotatoria</taxon>
        <taxon>Bdelloidea</taxon>
        <taxon>Philodinida</taxon>
        <taxon>Philodinidae</taxon>
        <taxon>Rotaria</taxon>
    </lineage>
</organism>
<sequence length="92" mass="10731">MSSRMSEAGYKIDSLLTKYQTIDFSKKANYQCSVYGNPYADKNMNGTSLGPFEVVFVKYNDRESTTDAQERAKLYQRWIEQINTENIFESFK</sequence>
<dbReference type="Proteomes" id="UP000663824">
    <property type="component" value="Unassembled WGS sequence"/>
</dbReference>
<name>A0A816VT30_9BILA</name>
<proteinExistence type="predicted"/>
<reference evidence="1" key="1">
    <citation type="submission" date="2021-02" db="EMBL/GenBank/DDBJ databases">
        <authorList>
            <person name="Nowell W R."/>
        </authorList>
    </citation>
    <scope>NUCLEOTIDE SEQUENCE</scope>
</reference>
<dbReference type="Proteomes" id="UP000681967">
    <property type="component" value="Unassembled WGS sequence"/>
</dbReference>
<dbReference type="AlphaFoldDB" id="A0A816VT30"/>
<evidence type="ECO:0000313" key="2">
    <source>
        <dbReference type="EMBL" id="CAF4048607.1"/>
    </source>
</evidence>
<evidence type="ECO:0000313" key="1">
    <source>
        <dbReference type="EMBL" id="CAF2124863.1"/>
    </source>
</evidence>
<dbReference type="EMBL" id="CAJNRE010014114">
    <property type="protein sequence ID" value="CAF2124863.1"/>
    <property type="molecule type" value="Genomic_DNA"/>
</dbReference>
<comment type="caution">
    <text evidence="1">The sequence shown here is derived from an EMBL/GenBank/DDBJ whole genome shotgun (WGS) entry which is preliminary data.</text>
</comment>
<accession>A0A816VT30</accession>